<dbReference type="AlphaFoldDB" id="A0A811LIB7"/>
<dbReference type="Proteomes" id="UP000614601">
    <property type="component" value="Unassembled WGS sequence"/>
</dbReference>
<dbReference type="Proteomes" id="UP000783686">
    <property type="component" value="Unassembled WGS sequence"/>
</dbReference>
<keyword evidence="4" id="KW-1185">Reference proteome</keyword>
<proteinExistence type="predicted"/>
<sequence>MQGLVVFLILPSFVSCQFRNDIPYNVVEMIKTMFLREIEDDRCILPFQDGYSQRKVSSQVPTNKWPYSQFLELQPICLNIFYGKVRNNVTLVDISQIKLAIQDIRFNQELYLAFWATNPVSIEISCLKGFAVSVGLSRELTTVTINIDQCGGKDLPAFNIYLKYQSEPTPFEFIAWGPFSSIVGFDKGSYTPSFPDDQFERVTSYVKVYHLSIIIIGVLLMVSMILLPCLFVFYYGRRDPFDANSMIPFYAELGSRGRS</sequence>
<keyword evidence="1" id="KW-0472">Membrane</keyword>
<feature type="signal peptide" evidence="2">
    <location>
        <begin position="1"/>
        <end position="16"/>
    </location>
</feature>
<keyword evidence="1" id="KW-1133">Transmembrane helix</keyword>
<evidence type="ECO:0000313" key="4">
    <source>
        <dbReference type="Proteomes" id="UP000614601"/>
    </source>
</evidence>
<feature type="transmembrane region" description="Helical" evidence="1">
    <location>
        <begin position="208"/>
        <end position="236"/>
    </location>
</feature>
<feature type="chain" id="PRO_5035681899" evidence="2">
    <location>
        <begin position="17"/>
        <end position="259"/>
    </location>
</feature>
<accession>A0A811LIB7</accession>
<keyword evidence="2" id="KW-0732">Signal</keyword>
<gene>
    <name evidence="3" type="ORF">BOKJ2_LOCUS12391</name>
</gene>
<keyword evidence="1" id="KW-0812">Transmembrane</keyword>
<comment type="caution">
    <text evidence="3">The sequence shown here is derived from an EMBL/GenBank/DDBJ whole genome shotgun (WGS) entry which is preliminary data.</text>
</comment>
<protein>
    <submittedName>
        <fullName evidence="3">Uncharacterized protein</fullName>
    </submittedName>
</protein>
<dbReference type="EMBL" id="CAJFDH010000006">
    <property type="protein sequence ID" value="CAD5227874.1"/>
    <property type="molecule type" value="Genomic_DNA"/>
</dbReference>
<evidence type="ECO:0000256" key="1">
    <source>
        <dbReference type="SAM" id="Phobius"/>
    </source>
</evidence>
<evidence type="ECO:0000256" key="2">
    <source>
        <dbReference type="SAM" id="SignalP"/>
    </source>
</evidence>
<dbReference type="EMBL" id="CAJFCW020000006">
    <property type="protein sequence ID" value="CAG9123769.1"/>
    <property type="molecule type" value="Genomic_DNA"/>
</dbReference>
<reference evidence="3" key="1">
    <citation type="submission" date="2020-09" db="EMBL/GenBank/DDBJ databases">
        <authorList>
            <person name="Kikuchi T."/>
        </authorList>
    </citation>
    <scope>NUCLEOTIDE SEQUENCE</scope>
    <source>
        <strain evidence="3">SH1</strain>
    </source>
</reference>
<evidence type="ECO:0000313" key="3">
    <source>
        <dbReference type="EMBL" id="CAD5227874.1"/>
    </source>
</evidence>
<name>A0A811LIB7_9BILA</name>
<organism evidence="3 4">
    <name type="scientific">Bursaphelenchus okinawaensis</name>
    <dbReference type="NCBI Taxonomy" id="465554"/>
    <lineage>
        <taxon>Eukaryota</taxon>
        <taxon>Metazoa</taxon>
        <taxon>Ecdysozoa</taxon>
        <taxon>Nematoda</taxon>
        <taxon>Chromadorea</taxon>
        <taxon>Rhabditida</taxon>
        <taxon>Tylenchina</taxon>
        <taxon>Tylenchomorpha</taxon>
        <taxon>Aphelenchoidea</taxon>
        <taxon>Aphelenchoididae</taxon>
        <taxon>Bursaphelenchus</taxon>
    </lineage>
</organism>